<dbReference type="Proteomes" id="UP000278673">
    <property type="component" value="Unassembled WGS sequence"/>
</dbReference>
<dbReference type="AlphaFoldDB" id="A0A3M2L624"/>
<dbReference type="EMBL" id="RFFJ01000194">
    <property type="protein sequence ID" value="RMI33089.1"/>
    <property type="molecule type" value="Genomic_DNA"/>
</dbReference>
<evidence type="ECO:0000256" key="1">
    <source>
        <dbReference type="SAM" id="MobiDB-lite"/>
    </source>
</evidence>
<evidence type="ECO:0000313" key="3">
    <source>
        <dbReference type="Proteomes" id="UP000278673"/>
    </source>
</evidence>
<organism evidence="2 3">
    <name type="scientific">Streptomyces triticirhizae</name>
    <dbReference type="NCBI Taxonomy" id="2483353"/>
    <lineage>
        <taxon>Bacteria</taxon>
        <taxon>Bacillati</taxon>
        <taxon>Actinomycetota</taxon>
        <taxon>Actinomycetes</taxon>
        <taxon>Kitasatosporales</taxon>
        <taxon>Streptomycetaceae</taxon>
        <taxon>Streptomyces</taxon>
    </lineage>
</organism>
<sequence>MLAGIVGGVVGVAAYSISQTGGQRLSIVVGCLIGVAAVLGVELYRRTAHLTDVRVAVLGSEMAFRTKTDMRQAAQRMYFQAATRPLADGEGNLGAAVASLKNLFDLYREPLESEAAPLPPARSNSVYQLALDMLNVELGPFLAAWHPRLDRWVRENPGADEADWPENAAFRRDLRVLQERVRPYVVGLGKIAGIPDPASHLDRSANAPRWATPAVPAQATPRDPETRPAAPPSDGPAVGA</sequence>
<feature type="region of interest" description="Disordered" evidence="1">
    <location>
        <begin position="199"/>
        <end position="240"/>
    </location>
</feature>
<name>A0A3M2L624_9ACTN</name>
<accession>A0A3M2L624</accession>
<gene>
    <name evidence="2" type="ORF">EBN88_24770</name>
</gene>
<evidence type="ECO:0000313" key="2">
    <source>
        <dbReference type="EMBL" id="RMI33089.1"/>
    </source>
</evidence>
<proteinExistence type="predicted"/>
<protein>
    <submittedName>
        <fullName evidence="2">Uncharacterized protein</fullName>
    </submittedName>
</protein>
<keyword evidence="3" id="KW-1185">Reference proteome</keyword>
<comment type="caution">
    <text evidence="2">The sequence shown here is derived from an EMBL/GenBank/DDBJ whole genome shotgun (WGS) entry which is preliminary data.</text>
</comment>
<reference evidence="2 3" key="1">
    <citation type="submission" date="2018-10" db="EMBL/GenBank/DDBJ databases">
        <title>Isolation, diversity and antifungal activity of actinobacteria from wheat.</title>
        <authorList>
            <person name="Han C."/>
        </authorList>
    </citation>
    <scope>NUCLEOTIDE SEQUENCE [LARGE SCALE GENOMIC DNA]</scope>
    <source>
        <strain evidence="2 3">NEAU-YY642</strain>
    </source>
</reference>